<keyword evidence="1" id="KW-0175">Coiled coil</keyword>
<protein>
    <submittedName>
        <fullName evidence="3">Uncharacterized protein</fullName>
    </submittedName>
</protein>
<evidence type="ECO:0000313" key="3">
    <source>
        <dbReference type="EMBL" id="GAA2516946.1"/>
    </source>
</evidence>
<feature type="coiled-coil region" evidence="1">
    <location>
        <begin position="53"/>
        <end position="108"/>
    </location>
</feature>
<dbReference type="RefSeq" id="WP_344169556.1">
    <property type="nucleotide sequence ID" value="NZ_BAAARY010000004.1"/>
</dbReference>
<evidence type="ECO:0000256" key="2">
    <source>
        <dbReference type="SAM" id="Phobius"/>
    </source>
</evidence>
<proteinExistence type="predicted"/>
<keyword evidence="4" id="KW-1185">Reference proteome</keyword>
<keyword evidence="2" id="KW-0472">Membrane</keyword>
<feature type="transmembrane region" description="Helical" evidence="2">
    <location>
        <begin position="252"/>
        <end position="269"/>
    </location>
</feature>
<evidence type="ECO:0000313" key="4">
    <source>
        <dbReference type="Proteomes" id="UP001499978"/>
    </source>
</evidence>
<feature type="transmembrane region" description="Helical" evidence="2">
    <location>
        <begin position="349"/>
        <end position="368"/>
    </location>
</feature>
<evidence type="ECO:0000256" key="1">
    <source>
        <dbReference type="SAM" id="Coils"/>
    </source>
</evidence>
<organism evidence="3 4">
    <name type="scientific">Pilimelia columellifera subsp. columellifera</name>
    <dbReference type="NCBI Taxonomy" id="706583"/>
    <lineage>
        <taxon>Bacteria</taxon>
        <taxon>Bacillati</taxon>
        <taxon>Actinomycetota</taxon>
        <taxon>Actinomycetes</taxon>
        <taxon>Micromonosporales</taxon>
        <taxon>Micromonosporaceae</taxon>
        <taxon>Pilimelia</taxon>
    </lineage>
</organism>
<dbReference type="Proteomes" id="UP001499978">
    <property type="component" value="Unassembled WGS sequence"/>
</dbReference>
<keyword evidence="2" id="KW-1133">Transmembrane helix</keyword>
<feature type="transmembrane region" description="Helical" evidence="2">
    <location>
        <begin position="229"/>
        <end position="246"/>
    </location>
</feature>
<comment type="caution">
    <text evidence="3">The sequence shown here is derived from an EMBL/GenBank/DDBJ whole genome shotgun (WGS) entry which is preliminary data.</text>
</comment>
<feature type="transmembrane region" description="Helical" evidence="2">
    <location>
        <begin position="388"/>
        <end position="411"/>
    </location>
</feature>
<sequence length="420" mass="44386">MSDGPARPWWRRRAGDGRTVVSRSGGVIVHGDNNVVVTGAVTLAVDSAISKEIAKAAEELADAERLVEQLRGRESELLRQVADATRERDDLRERLARVIGQLAESRANAREFQERLAERIALAGQCGHAEQQVEAVSAELARVRDLLERQTRRRDAIRPRHTALAQAGPYVKELTRRDQTLAWTLVVMAVGAVAMVLYDLSSDAAVAFGMVATPLAAVVIVGEAAYRRRGTAALTIMIPTLGAFWLSTGDLVGVLTVGCSLAVALVVIVDYRSRHRGKNTAAATDRARRVTGRVIIAVAAAMPVAAVGAALAGAAAAGWAYAAFLIAFTGVVAQTTWEPDLRARQVGAGAGLLFAAIETLATVERMASGSVVPDTAAGPAGAEVTASMALTALTLFGVLAALAIAAFVMTFDLRAPRRRR</sequence>
<name>A0ABP6AGM3_9ACTN</name>
<gene>
    <name evidence="3" type="ORF">GCM10010201_12140</name>
</gene>
<feature type="transmembrane region" description="Helical" evidence="2">
    <location>
        <begin position="180"/>
        <end position="198"/>
    </location>
</feature>
<accession>A0ABP6AGM3</accession>
<feature type="transmembrane region" description="Helical" evidence="2">
    <location>
        <begin position="318"/>
        <end position="337"/>
    </location>
</feature>
<feature type="transmembrane region" description="Helical" evidence="2">
    <location>
        <begin position="204"/>
        <end position="222"/>
    </location>
</feature>
<reference evidence="4" key="1">
    <citation type="journal article" date="2019" name="Int. J. Syst. Evol. Microbiol.">
        <title>The Global Catalogue of Microorganisms (GCM) 10K type strain sequencing project: providing services to taxonomists for standard genome sequencing and annotation.</title>
        <authorList>
            <consortium name="The Broad Institute Genomics Platform"/>
            <consortium name="The Broad Institute Genome Sequencing Center for Infectious Disease"/>
            <person name="Wu L."/>
            <person name="Ma J."/>
        </authorList>
    </citation>
    <scope>NUCLEOTIDE SEQUENCE [LARGE SCALE GENOMIC DNA]</scope>
    <source>
        <strain evidence="4">JCM 3367</strain>
    </source>
</reference>
<dbReference type="EMBL" id="BAAARY010000004">
    <property type="protein sequence ID" value="GAA2516946.1"/>
    <property type="molecule type" value="Genomic_DNA"/>
</dbReference>
<keyword evidence="2" id="KW-0812">Transmembrane</keyword>
<feature type="transmembrane region" description="Helical" evidence="2">
    <location>
        <begin position="290"/>
        <end position="312"/>
    </location>
</feature>